<protein>
    <submittedName>
        <fullName evidence="3">Polyketide cyclase</fullName>
    </submittedName>
</protein>
<evidence type="ECO:0000313" key="4">
    <source>
        <dbReference type="EMBL" id="KYG65350.1"/>
    </source>
</evidence>
<dbReference type="EMBL" id="LUKF01000017">
    <property type="protein sequence ID" value="KYG61303.1"/>
    <property type="molecule type" value="Genomic_DNA"/>
</dbReference>
<dbReference type="SUPFAM" id="SSF55961">
    <property type="entry name" value="Bet v1-like"/>
    <property type="match status" value="1"/>
</dbReference>
<evidence type="ECO:0000313" key="6">
    <source>
        <dbReference type="Proteomes" id="UP000075799"/>
    </source>
</evidence>
<dbReference type="InterPro" id="IPR023393">
    <property type="entry name" value="START-like_dom_sf"/>
</dbReference>
<evidence type="ECO:0000313" key="3">
    <source>
        <dbReference type="EMBL" id="KYG61303.1"/>
    </source>
</evidence>
<evidence type="ECO:0000313" key="5">
    <source>
        <dbReference type="Proteomes" id="UP000075391"/>
    </source>
</evidence>
<evidence type="ECO:0000256" key="1">
    <source>
        <dbReference type="ARBA" id="ARBA00008918"/>
    </source>
</evidence>
<dbReference type="EMBL" id="LUKD01000005">
    <property type="protein sequence ID" value="KYG65350.1"/>
    <property type="molecule type" value="Genomic_DNA"/>
</dbReference>
<dbReference type="Pfam" id="PF03364">
    <property type="entry name" value="Polyketide_cyc"/>
    <property type="match status" value="1"/>
</dbReference>
<dbReference type="Proteomes" id="UP000075391">
    <property type="component" value="Unassembled WGS sequence"/>
</dbReference>
<organism evidence="3 5">
    <name type="scientific">Bdellovibrio bacteriovorus</name>
    <dbReference type="NCBI Taxonomy" id="959"/>
    <lineage>
        <taxon>Bacteria</taxon>
        <taxon>Pseudomonadati</taxon>
        <taxon>Bdellovibrionota</taxon>
        <taxon>Bdellovibrionia</taxon>
        <taxon>Bdellovibrionales</taxon>
        <taxon>Pseudobdellovibrionaceae</taxon>
        <taxon>Bdellovibrio</taxon>
    </lineage>
</organism>
<comment type="similarity">
    <text evidence="1">Belongs to the ribosome association toxin RatA family.</text>
</comment>
<proteinExistence type="inferred from homology"/>
<evidence type="ECO:0000259" key="2">
    <source>
        <dbReference type="Pfam" id="PF03364"/>
    </source>
</evidence>
<dbReference type="Gene3D" id="3.30.530.20">
    <property type="match status" value="1"/>
</dbReference>
<dbReference type="RefSeq" id="WP_063207540.1">
    <property type="nucleotide sequence ID" value="NZ_CP168967.1"/>
</dbReference>
<dbReference type="InterPro" id="IPR005031">
    <property type="entry name" value="COQ10_START"/>
</dbReference>
<gene>
    <name evidence="3" type="ORF">AZI85_10225</name>
    <name evidence="4" type="ORF">AZI87_12420</name>
</gene>
<sequence>MAKASTTEVFNCTPEQFYKIIADYEKYHEFLPEVKQCKVLKSEGNRKLVEYNVQVMKSFKYSLWMTENAPTSITWEFASGDIFKTSVGSWKLENEAGKTRATYSVEATFSMFVPGPIANALVSVNLPNMISSYHKRVKQLYGV</sequence>
<accession>A0A150WEA6</accession>
<dbReference type="Proteomes" id="UP000075799">
    <property type="component" value="Unassembled WGS sequence"/>
</dbReference>
<feature type="domain" description="Coenzyme Q-binding protein COQ10 START" evidence="2">
    <location>
        <begin position="13"/>
        <end position="129"/>
    </location>
</feature>
<dbReference type="OrthoDB" id="9804759at2"/>
<dbReference type="AlphaFoldDB" id="A0A150WEA6"/>
<reference evidence="5 6" key="1">
    <citation type="submission" date="2016-03" db="EMBL/GenBank/DDBJ databases">
        <authorList>
            <person name="Ploux O."/>
        </authorList>
    </citation>
    <scope>NUCLEOTIDE SEQUENCE [LARGE SCALE GENOMIC DNA]</scope>
    <source>
        <strain evidence="3 5">BER2</strain>
        <strain evidence="4 6">EC13</strain>
    </source>
</reference>
<name>A0A150WEA6_BDEBC</name>
<comment type="caution">
    <text evidence="3">The sequence shown here is derived from an EMBL/GenBank/DDBJ whole genome shotgun (WGS) entry which is preliminary data.</text>
</comment>